<evidence type="ECO:0000259" key="3">
    <source>
        <dbReference type="SMART" id="SM00978"/>
    </source>
</evidence>
<dbReference type="SUPFAM" id="SSF54427">
    <property type="entry name" value="NTF2-like"/>
    <property type="match status" value="1"/>
</dbReference>
<name>A0A947D7E0_9HYPH</name>
<dbReference type="PANTHER" id="PTHR41542:SF1">
    <property type="entry name" value="BLL5807 PROTEIN"/>
    <property type="match status" value="1"/>
</dbReference>
<dbReference type="EMBL" id="JAHHZF010000010">
    <property type="protein sequence ID" value="MBT9291728.1"/>
    <property type="molecule type" value="Genomic_DNA"/>
</dbReference>
<evidence type="ECO:0000256" key="1">
    <source>
        <dbReference type="SAM" id="MobiDB-lite"/>
    </source>
</evidence>
<dbReference type="Gene3D" id="3.10.450.240">
    <property type="match status" value="1"/>
</dbReference>
<dbReference type="Proteomes" id="UP000766595">
    <property type="component" value="Unassembled WGS sequence"/>
</dbReference>
<keyword evidence="5" id="KW-1185">Reference proteome</keyword>
<evidence type="ECO:0000256" key="2">
    <source>
        <dbReference type="SAM" id="Phobius"/>
    </source>
</evidence>
<dbReference type="PANTHER" id="PTHR41542">
    <property type="entry name" value="BLL5807 PROTEIN"/>
    <property type="match status" value="1"/>
</dbReference>
<keyword evidence="2" id="KW-0472">Membrane</keyword>
<keyword evidence="2" id="KW-0812">Transmembrane</keyword>
<keyword evidence="2" id="KW-1133">Transmembrane helix</keyword>
<organism evidence="4 5">
    <name type="scientific">Prosthecodimorpha staleyi</name>
    <dbReference type="NCBI Taxonomy" id="2840188"/>
    <lineage>
        <taxon>Bacteria</taxon>
        <taxon>Pseudomonadati</taxon>
        <taxon>Pseudomonadota</taxon>
        <taxon>Alphaproteobacteria</taxon>
        <taxon>Hyphomicrobiales</taxon>
        <taxon>Ancalomicrobiaceae</taxon>
        <taxon>Prosthecodimorpha</taxon>
    </lineage>
</organism>
<dbReference type="Pfam" id="PF04280">
    <property type="entry name" value="Tim44"/>
    <property type="match status" value="1"/>
</dbReference>
<proteinExistence type="predicted"/>
<feature type="compositionally biased region" description="Gly residues" evidence="1">
    <location>
        <begin position="154"/>
        <end position="167"/>
    </location>
</feature>
<feature type="transmembrane region" description="Helical" evidence="2">
    <location>
        <begin position="106"/>
        <end position="126"/>
    </location>
</feature>
<dbReference type="AlphaFoldDB" id="A0A947D7E0"/>
<dbReference type="SMART" id="SM00978">
    <property type="entry name" value="Tim44"/>
    <property type="match status" value="1"/>
</dbReference>
<gene>
    <name evidence="4" type="ORF">KL771_19835</name>
</gene>
<feature type="compositionally biased region" description="Polar residues" evidence="1">
    <location>
        <begin position="30"/>
        <end position="45"/>
    </location>
</feature>
<reference evidence="4 5" key="1">
    <citation type="submission" date="2021-06" db="EMBL/GenBank/DDBJ databases">
        <authorList>
            <person name="Grouzdev D.S."/>
            <person name="Koziaeva V."/>
        </authorList>
    </citation>
    <scope>NUCLEOTIDE SEQUENCE [LARGE SCALE GENOMIC DNA]</scope>
    <source>
        <strain evidence="4 5">22</strain>
    </source>
</reference>
<feature type="region of interest" description="Disordered" evidence="1">
    <location>
        <begin position="20"/>
        <end position="70"/>
    </location>
</feature>
<evidence type="ECO:0000313" key="5">
    <source>
        <dbReference type="Proteomes" id="UP000766595"/>
    </source>
</evidence>
<feature type="transmembrane region" description="Helical" evidence="2">
    <location>
        <begin position="76"/>
        <end position="99"/>
    </location>
</feature>
<feature type="compositionally biased region" description="Low complexity" evidence="1">
    <location>
        <begin position="192"/>
        <end position="209"/>
    </location>
</feature>
<evidence type="ECO:0000313" key="4">
    <source>
        <dbReference type="EMBL" id="MBT9291728.1"/>
    </source>
</evidence>
<dbReference type="InterPro" id="IPR007379">
    <property type="entry name" value="Tim44-like_dom"/>
</dbReference>
<feature type="region of interest" description="Disordered" evidence="1">
    <location>
        <begin position="135"/>
        <end position="211"/>
    </location>
</feature>
<feature type="compositionally biased region" description="Low complexity" evidence="1">
    <location>
        <begin position="60"/>
        <end position="70"/>
    </location>
</feature>
<accession>A0A947D7E0</accession>
<dbReference type="InterPro" id="IPR032710">
    <property type="entry name" value="NTF2-like_dom_sf"/>
</dbReference>
<feature type="domain" description="Tim44-like" evidence="3">
    <location>
        <begin position="205"/>
        <end position="349"/>
    </location>
</feature>
<protein>
    <submittedName>
        <fullName evidence="4">TIM44-like domain-containing protein</fullName>
    </submittedName>
</protein>
<comment type="caution">
    <text evidence="4">The sequence shown here is derived from an EMBL/GenBank/DDBJ whole genome shotgun (WGS) entry which is preliminary data.</text>
</comment>
<sequence>MAFGFALSVGTVAPWSDAEAAPKAGFGSRGTRTYQAPPSTQTAPNTAGPIERTATPRPGTPGAVQPGPTGAAPGGLFGGLGGSLFKGLLIGGLVGMLLGHGLGGGAGLLGLLLQAAIIGFGIWFVMRLIRGRQQQPGYAGPQNEGLARNDQGPGMFGGGSPLGGSPQGGSSVPQGLGQAGGYGLKAGPMQDAAPMHDAPAPYAPAASGPNDTVGLKGEDFDAFERLLGDVQTAFGRGDVEELKTLTTPEAHRFLSENLDELAQGGLVNEIRDVKLLQGDLAEAWNEGSVDYASVAMRYAMIDVTRERSSGRVVEGNASEPTEFTQVWTFVRERGFAGRPGLWRLSAMQDAA</sequence>